<evidence type="ECO:0000256" key="4">
    <source>
        <dbReference type="ARBA" id="ARBA00022692"/>
    </source>
</evidence>
<feature type="transmembrane region" description="Helical" evidence="7">
    <location>
        <begin position="444"/>
        <end position="464"/>
    </location>
</feature>
<feature type="transmembrane region" description="Helical" evidence="7">
    <location>
        <begin position="146"/>
        <end position="165"/>
    </location>
</feature>
<comment type="similarity">
    <text evidence="2">Belongs to the polysaccharide synthase family.</text>
</comment>
<feature type="transmembrane region" description="Helical" evidence="7">
    <location>
        <begin position="171"/>
        <end position="190"/>
    </location>
</feature>
<feature type="transmembrane region" description="Helical" evidence="7">
    <location>
        <begin position="379"/>
        <end position="398"/>
    </location>
</feature>
<dbReference type="PANTHER" id="PTHR30250:SF10">
    <property type="entry name" value="LIPOPOLYSACCHARIDE BIOSYNTHESIS PROTEIN WZXC"/>
    <property type="match status" value="1"/>
</dbReference>
<keyword evidence="6 7" id="KW-0472">Membrane</keyword>
<dbReference type="GO" id="GO:0005886">
    <property type="term" value="C:plasma membrane"/>
    <property type="evidence" value="ECO:0007669"/>
    <property type="project" value="UniProtKB-SubCell"/>
</dbReference>
<reference evidence="8 9" key="1">
    <citation type="submission" date="2017-06" db="EMBL/GenBank/DDBJ databases">
        <authorList>
            <person name="Kim H.J."/>
            <person name="Triplett B.A."/>
        </authorList>
    </citation>
    <scope>NUCLEOTIDE SEQUENCE [LARGE SCALE GENOMIC DNA]</scope>
    <source>
        <strain evidence="8 9">DSM 29150</strain>
    </source>
</reference>
<evidence type="ECO:0000256" key="3">
    <source>
        <dbReference type="ARBA" id="ARBA00022475"/>
    </source>
</evidence>
<dbReference type="AlphaFoldDB" id="A0A238YW18"/>
<proteinExistence type="inferred from homology"/>
<feature type="transmembrane region" description="Helical" evidence="7">
    <location>
        <begin position="410"/>
        <end position="432"/>
    </location>
</feature>
<keyword evidence="4 7" id="KW-0812">Transmembrane</keyword>
<feature type="transmembrane region" description="Helical" evidence="7">
    <location>
        <begin position="41"/>
        <end position="68"/>
    </location>
</feature>
<keyword evidence="9" id="KW-1185">Reference proteome</keyword>
<dbReference type="RefSeq" id="WP_089382734.1">
    <property type="nucleotide sequence ID" value="NZ_FZNT01000011.1"/>
</dbReference>
<evidence type="ECO:0000313" key="9">
    <source>
        <dbReference type="Proteomes" id="UP000198384"/>
    </source>
</evidence>
<dbReference type="EMBL" id="FZNT01000011">
    <property type="protein sequence ID" value="SNR74773.1"/>
    <property type="molecule type" value="Genomic_DNA"/>
</dbReference>
<feature type="transmembrane region" description="Helical" evidence="7">
    <location>
        <begin position="80"/>
        <end position="102"/>
    </location>
</feature>
<protein>
    <submittedName>
        <fullName evidence="8">Polysaccharide transporter, PST family/lipopolysaccharide exporter</fullName>
    </submittedName>
</protein>
<dbReference type="InterPro" id="IPR050833">
    <property type="entry name" value="Poly_Biosynth_Transport"/>
</dbReference>
<accession>A0A238YW18</accession>
<keyword evidence="5 7" id="KW-1133">Transmembrane helix</keyword>
<feature type="transmembrane region" description="Helical" evidence="7">
    <location>
        <begin position="290"/>
        <end position="313"/>
    </location>
</feature>
<comment type="subcellular location">
    <subcellularLocation>
        <location evidence="1">Cell membrane</location>
        <topology evidence="1">Multi-pass membrane protein</topology>
    </subcellularLocation>
</comment>
<keyword evidence="3" id="KW-1003">Cell membrane</keyword>
<organism evidence="8 9">
    <name type="scientific">Lutibacter agarilyticus</name>
    <dbReference type="NCBI Taxonomy" id="1109740"/>
    <lineage>
        <taxon>Bacteria</taxon>
        <taxon>Pseudomonadati</taxon>
        <taxon>Bacteroidota</taxon>
        <taxon>Flavobacteriia</taxon>
        <taxon>Flavobacteriales</taxon>
        <taxon>Flavobacteriaceae</taxon>
        <taxon>Lutibacter</taxon>
    </lineage>
</organism>
<evidence type="ECO:0000256" key="5">
    <source>
        <dbReference type="ARBA" id="ARBA00022989"/>
    </source>
</evidence>
<feature type="transmembrane region" description="Helical" evidence="7">
    <location>
        <begin position="12"/>
        <end position="35"/>
    </location>
</feature>
<evidence type="ECO:0000256" key="1">
    <source>
        <dbReference type="ARBA" id="ARBA00004651"/>
    </source>
</evidence>
<evidence type="ECO:0000313" key="8">
    <source>
        <dbReference type="EMBL" id="SNR74773.1"/>
    </source>
</evidence>
<dbReference type="CDD" id="cd13127">
    <property type="entry name" value="MATE_tuaB_like"/>
    <property type="match status" value="1"/>
</dbReference>
<gene>
    <name evidence="8" type="ORF">SAMN06265371_11118</name>
</gene>
<evidence type="ECO:0000256" key="7">
    <source>
        <dbReference type="SAM" id="Phobius"/>
    </source>
</evidence>
<dbReference type="Proteomes" id="UP000198384">
    <property type="component" value="Unassembled WGS sequence"/>
</dbReference>
<sequence length="486" mass="55168">MTLKDKTIKGVKWTTFGSVFNAILQIVQLAILARLLNPTDFGLMAIVMVVIGFSSMFIDMGISNAIIYKQKVSENQLTTLYWLNIAVGIVLFLIILIIAPYIAVFYDSPQLTNLIKLVGVTFVIQPFGQQFMILLQKELNFSKITIVQTVSRFVSFIATIIMAYYNLGVFSLAYGVIIYATLSTILFMYYGKNIYKPKLYFSRVDIQEFLSFGMYQMAEKAMNYFGTQFDTILIGKLLGVEVLGVYNVAKNLVSKPSTIINPVITKVTFPVMSKISEDTKKLREVYLKTVSYLTLVNTPIYLLIALFAQPIVVLMFGEVWVEAIPIVQILAIGFLLKSIGNPAGSLLLSKGKANIAFYWNLITFLLYPTFILYGSKYGINGIAFSFVFLHLLFIYPNWKFIVYRICESNIRAYLASFLPYFVIGTLCLILGYSIMNQFESDTCFIFIVVALIYSILYFTLVYIFKRNIIMDILGLISTKSFKKIKN</sequence>
<dbReference type="PANTHER" id="PTHR30250">
    <property type="entry name" value="PST FAMILY PREDICTED COLANIC ACID TRANSPORTER"/>
    <property type="match status" value="1"/>
</dbReference>
<feature type="transmembrane region" description="Helical" evidence="7">
    <location>
        <begin position="356"/>
        <end position="373"/>
    </location>
</feature>
<dbReference type="NCBIfam" id="NF007773">
    <property type="entry name" value="PRK10459.1"/>
    <property type="match status" value="1"/>
</dbReference>
<evidence type="ECO:0000256" key="6">
    <source>
        <dbReference type="ARBA" id="ARBA00023136"/>
    </source>
</evidence>
<dbReference type="Pfam" id="PF13440">
    <property type="entry name" value="Polysacc_synt_3"/>
    <property type="match status" value="1"/>
</dbReference>
<name>A0A238YW18_9FLAO</name>
<dbReference type="OrthoDB" id="9770347at2"/>
<evidence type="ECO:0000256" key="2">
    <source>
        <dbReference type="ARBA" id="ARBA00007430"/>
    </source>
</evidence>
<feature type="transmembrane region" description="Helical" evidence="7">
    <location>
        <begin position="114"/>
        <end position="134"/>
    </location>
</feature>